<organism evidence="2 3">
    <name type="scientific">Paramecium tetraurelia</name>
    <dbReference type="NCBI Taxonomy" id="5888"/>
    <lineage>
        <taxon>Eukaryota</taxon>
        <taxon>Sar</taxon>
        <taxon>Alveolata</taxon>
        <taxon>Ciliophora</taxon>
        <taxon>Intramacronucleata</taxon>
        <taxon>Oligohymenophorea</taxon>
        <taxon>Peniculida</taxon>
        <taxon>Parameciidae</taxon>
        <taxon>Paramecium</taxon>
    </lineage>
</organism>
<feature type="transmembrane region" description="Helical" evidence="1">
    <location>
        <begin position="62"/>
        <end position="85"/>
    </location>
</feature>
<dbReference type="GeneID" id="5016693"/>
<keyword evidence="1" id="KW-0472">Membrane</keyword>
<dbReference type="AlphaFoldDB" id="A0BY94"/>
<evidence type="ECO:0000313" key="3">
    <source>
        <dbReference type="Proteomes" id="UP000000600"/>
    </source>
</evidence>
<dbReference type="EMBL" id="CT868026">
    <property type="protein sequence ID" value="CAK63511.1"/>
    <property type="molecule type" value="Genomic_DNA"/>
</dbReference>
<dbReference type="KEGG" id="ptm:GSPATT00033364001"/>
<dbReference type="RefSeq" id="XP_001430909.1">
    <property type="nucleotide sequence ID" value="XM_001430872.2"/>
</dbReference>
<dbReference type="Proteomes" id="UP000000600">
    <property type="component" value="Unassembled WGS sequence"/>
</dbReference>
<keyword evidence="1" id="KW-0812">Transmembrane</keyword>
<proteinExistence type="predicted"/>
<sequence length="139" mass="15233">MSFFGKVLLLTALVGYSALLISYSSLGKQFDTKYNELLKHKLVTKYIPADTIKLLPPELSKLIIAGLISSSVLMFICRCFVYLPLLGLSLQIVITANPLMNTDSTTSIEFLKLFALVGGLLLWSSSSSSSKKPTKVKPE</sequence>
<keyword evidence="1" id="KW-1133">Transmembrane helix</keyword>
<dbReference type="InParanoid" id="A0BY94"/>
<evidence type="ECO:0000313" key="2">
    <source>
        <dbReference type="EMBL" id="CAK63511.1"/>
    </source>
</evidence>
<name>A0BY94_PARTE</name>
<keyword evidence="3" id="KW-1185">Reference proteome</keyword>
<evidence type="ECO:0000256" key="1">
    <source>
        <dbReference type="SAM" id="Phobius"/>
    </source>
</evidence>
<accession>A0BY94</accession>
<gene>
    <name evidence="2" type="ORF">GSPATT00033364001</name>
</gene>
<dbReference type="HOGENOM" id="CLU_1848976_0_0_1"/>
<protein>
    <submittedName>
        <fullName evidence="2">Uncharacterized protein</fullName>
    </submittedName>
</protein>
<reference evidence="2 3" key="1">
    <citation type="journal article" date="2006" name="Nature">
        <title>Global trends of whole-genome duplications revealed by the ciliate Paramecium tetraurelia.</title>
        <authorList>
            <consortium name="Genoscope"/>
            <person name="Aury J.-M."/>
            <person name="Jaillon O."/>
            <person name="Duret L."/>
            <person name="Noel B."/>
            <person name="Jubin C."/>
            <person name="Porcel B.M."/>
            <person name="Segurens B."/>
            <person name="Daubin V."/>
            <person name="Anthouard V."/>
            <person name="Aiach N."/>
            <person name="Arnaiz O."/>
            <person name="Billaut A."/>
            <person name="Beisson J."/>
            <person name="Blanc I."/>
            <person name="Bouhouche K."/>
            <person name="Camara F."/>
            <person name="Duharcourt S."/>
            <person name="Guigo R."/>
            <person name="Gogendeau D."/>
            <person name="Katinka M."/>
            <person name="Keller A.-M."/>
            <person name="Kissmehl R."/>
            <person name="Klotz C."/>
            <person name="Koll F."/>
            <person name="Le Moue A."/>
            <person name="Lepere C."/>
            <person name="Malinsky S."/>
            <person name="Nowacki M."/>
            <person name="Nowak J.K."/>
            <person name="Plattner H."/>
            <person name="Poulain J."/>
            <person name="Ruiz F."/>
            <person name="Serrano V."/>
            <person name="Zagulski M."/>
            <person name="Dessen P."/>
            <person name="Betermier M."/>
            <person name="Weissenbach J."/>
            <person name="Scarpelli C."/>
            <person name="Schachter V."/>
            <person name="Sperling L."/>
            <person name="Meyer E."/>
            <person name="Cohen J."/>
            <person name="Wincker P."/>
        </authorList>
    </citation>
    <scope>NUCLEOTIDE SEQUENCE [LARGE SCALE GENOMIC DNA]</scope>
    <source>
        <strain evidence="2 3">Stock d4-2</strain>
    </source>
</reference>